<proteinExistence type="predicted"/>
<dbReference type="KEGG" id="ssau:H8M03_06015"/>
<dbReference type="GO" id="GO:0016787">
    <property type="term" value="F:hydrolase activity"/>
    <property type="evidence" value="ECO:0007669"/>
    <property type="project" value="UniProtKB-KW"/>
</dbReference>
<dbReference type="InterPro" id="IPR049492">
    <property type="entry name" value="BD-FAE-like_dom"/>
</dbReference>
<dbReference type="Proteomes" id="UP000515861">
    <property type="component" value="Chromosome"/>
</dbReference>
<dbReference type="EMBL" id="CP060697">
    <property type="protein sequence ID" value="QNM84013.1"/>
    <property type="molecule type" value="Genomic_DNA"/>
</dbReference>
<gene>
    <name evidence="3" type="ORF">H8M03_06015</name>
</gene>
<dbReference type="PANTHER" id="PTHR48081">
    <property type="entry name" value="AB HYDROLASE SUPERFAMILY PROTEIN C4A8.06C"/>
    <property type="match status" value="1"/>
</dbReference>
<dbReference type="InterPro" id="IPR050300">
    <property type="entry name" value="GDXG_lipolytic_enzyme"/>
</dbReference>
<reference evidence="3 4" key="1">
    <citation type="submission" date="2020-08" db="EMBL/GenBank/DDBJ databases">
        <title>Sphingomonas sp. sand1-3 16S ribosomal RNA gene Genome sequencing and assembly.</title>
        <authorList>
            <person name="Kang M."/>
        </authorList>
    </citation>
    <scope>NUCLEOTIDE SEQUENCE [LARGE SCALE GENOMIC DNA]</scope>
    <source>
        <strain evidence="4">sand1-3</strain>
    </source>
</reference>
<dbReference type="Pfam" id="PF20434">
    <property type="entry name" value="BD-FAE"/>
    <property type="match status" value="1"/>
</dbReference>
<evidence type="ECO:0000313" key="4">
    <source>
        <dbReference type="Proteomes" id="UP000515861"/>
    </source>
</evidence>
<accession>A0A7G9L5W4</accession>
<feature type="domain" description="BD-FAE-like" evidence="2">
    <location>
        <begin position="47"/>
        <end position="235"/>
    </location>
</feature>
<evidence type="ECO:0000256" key="1">
    <source>
        <dbReference type="ARBA" id="ARBA00022801"/>
    </source>
</evidence>
<dbReference type="InterPro" id="IPR029058">
    <property type="entry name" value="AB_hydrolase_fold"/>
</dbReference>
<organism evidence="3 4">
    <name type="scientific">Sphingomonas sabuli</name>
    <dbReference type="NCBI Taxonomy" id="2764186"/>
    <lineage>
        <taxon>Bacteria</taxon>
        <taxon>Pseudomonadati</taxon>
        <taxon>Pseudomonadota</taxon>
        <taxon>Alphaproteobacteria</taxon>
        <taxon>Sphingomonadales</taxon>
        <taxon>Sphingomonadaceae</taxon>
        <taxon>Sphingomonas</taxon>
    </lineage>
</organism>
<keyword evidence="4" id="KW-1185">Reference proteome</keyword>
<dbReference type="PANTHER" id="PTHR48081:SF9">
    <property type="entry name" value="CARBOXYLESTERASE"/>
    <property type="match status" value="1"/>
</dbReference>
<protein>
    <submittedName>
        <fullName evidence="3">Alpha/beta hydrolase</fullName>
    </submittedName>
</protein>
<evidence type="ECO:0000313" key="3">
    <source>
        <dbReference type="EMBL" id="QNM84013.1"/>
    </source>
</evidence>
<dbReference type="SUPFAM" id="SSF53474">
    <property type="entry name" value="alpha/beta-Hydrolases"/>
    <property type="match status" value="1"/>
</dbReference>
<dbReference type="Gene3D" id="3.40.50.1820">
    <property type="entry name" value="alpha/beta hydrolase"/>
    <property type="match status" value="1"/>
</dbReference>
<keyword evidence="1 3" id="KW-0378">Hydrolase</keyword>
<name>A0A7G9L5W4_9SPHN</name>
<dbReference type="AlphaFoldDB" id="A0A7G9L5W4"/>
<evidence type="ECO:0000259" key="2">
    <source>
        <dbReference type="Pfam" id="PF20434"/>
    </source>
</evidence>
<sequence>MLSAMSTMVLGGCSPAGLLNGASRLVGDSARLAGSGIPFGDDPRLKLDVWAPNRAPAEPLPVVVFFYGGGWAMGDRAEYGFAGRALAARGFVCVIPDYRLVPNVRFPAFVEDGARAMKWVADNIAGYGGDPSRVAVSGHSAGSYIAAMLALDPHFLRDAGADPKLIRAAALLSGPYDFYPFTENRGRDALANWPRPQETQPITFARKDAPPMLLMHGTADTVVQPRNSRALAAALTKAGAVAETRFYEGKSHIDTIKSLSPLFRGSTPALDDMIAFLARYDQAGA</sequence>